<gene>
    <name evidence="1" type="ORF">A7C91_10210</name>
</gene>
<organism evidence="1 2">
    <name type="scientific">Thermococcus piezophilus</name>
    <dbReference type="NCBI Taxonomy" id="1712654"/>
    <lineage>
        <taxon>Archaea</taxon>
        <taxon>Methanobacteriati</taxon>
        <taxon>Methanobacteriota</taxon>
        <taxon>Thermococci</taxon>
        <taxon>Thermococcales</taxon>
        <taxon>Thermococcaceae</taxon>
        <taxon>Thermococcus</taxon>
    </lineage>
</organism>
<dbReference type="RefSeq" id="WP_068667196.1">
    <property type="nucleotide sequence ID" value="NZ_CP015520.1"/>
</dbReference>
<dbReference type="AlphaFoldDB" id="A0A172WJ48"/>
<protein>
    <submittedName>
        <fullName evidence="1">Uncharacterized protein</fullName>
    </submittedName>
</protein>
<sequence>MDYLSNDSPWKKDSSPFIIGDCTRIFLQFEVLEVCGGEALINVSITFINATIEGNHLCE</sequence>
<evidence type="ECO:0000313" key="1">
    <source>
        <dbReference type="EMBL" id="ANF23488.1"/>
    </source>
</evidence>
<evidence type="ECO:0000313" key="2">
    <source>
        <dbReference type="Proteomes" id="UP000076969"/>
    </source>
</evidence>
<name>A0A172WJ48_9EURY</name>
<dbReference type="Proteomes" id="UP000076969">
    <property type="component" value="Chromosome"/>
</dbReference>
<dbReference type="GeneID" id="28496570"/>
<accession>A0A172WJ48</accession>
<dbReference type="KEGG" id="tpie:A7C91_10210"/>
<dbReference type="OrthoDB" id="95181at2157"/>
<dbReference type="EMBL" id="CP015520">
    <property type="protein sequence ID" value="ANF23488.1"/>
    <property type="molecule type" value="Genomic_DNA"/>
</dbReference>
<keyword evidence="2" id="KW-1185">Reference proteome</keyword>
<proteinExistence type="predicted"/>
<reference evidence="2" key="1">
    <citation type="journal article" date="2016" name="Syst. Appl. Microbiol.">
        <title>Thermococcus piezophilus sp. nov., a novel hyperthermophilic and piezophilic archaeon with a broad pressure range for growth, isolated from a deepest hydrothermal vent at the Mid-Cayman Rise.</title>
        <authorList>
            <person name="Dalmasso C."/>
            <person name="Oger P."/>
            <person name="Selva G."/>
            <person name="Courtine D."/>
            <person name="L'Haridon S."/>
            <person name="Garlaschelli A."/>
            <person name="Roussel E."/>
            <person name="Miyazaki J."/>
            <person name="Reveillaud J."/>
            <person name="Jebbar M."/>
            <person name="Takai K."/>
            <person name="Maignien L."/>
            <person name="Alain K."/>
        </authorList>
    </citation>
    <scope>NUCLEOTIDE SEQUENCE [LARGE SCALE GENOMIC DNA]</scope>
    <source>
        <strain evidence="2">CDGS</strain>
    </source>
</reference>